<dbReference type="Proteomes" id="UP000230066">
    <property type="component" value="Unassembled WGS sequence"/>
</dbReference>
<organism evidence="2 3">
    <name type="scientific">Fasciola hepatica</name>
    <name type="common">Liver fluke</name>
    <dbReference type="NCBI Taxonomy" id="6192"/>
    <lineage>
        <taxon>Eukaryota</taxon>
        <taxon>Metazoa</taxon>
        <taxon>Spiralia</taxon>
        <taxon>Lophotrochozoa</taxon>
        <taxon>Platyhelminthes</taxon>
        <taxon>Trematoda</taxon>
        <taxon>Digenea</taxon>
        <taxon>Plagiorchiida</taxon>
        <taxon>Echinostomata</taxon>
        <taxon>Echinostomatoidea</taxon>
        <taxon>Fasciolidae</taxon>
        <taxon>Fasciola</taxon>
    </lineage>
</organism>
<evidence type="ECO:0000313" key="2">
    <source>
        <dbReference type="EMBL" id="THD21505.1"/>
    </source>
</evidence>
<dbReference type="EMBL" id="JXXN02003479">
    <property type="protein sequence ID" value="THD21505.1"/>
    <property type="molecule type" value="Genomic_DNA"/>
</dbReference>
<accession>A0A4E0R2Q6</accession>
<evidence type="ECO:0000256" key="1">
    <source>
        <dbReference type="SAM" id="MobiDB-lite"/>
    </source>
</evidence>
<keyword evidence="3" id="KW-1185">Reference proteome</keyword>
<name>A0A4E0R2Q6_FASHE</name>
<protein>
    <submittedName>
        <fullName evidence="2">Uncharacterized protein</fullName>
    </submittedName>
</protein>
<dbReference type="AlphaFoldDB" id="A0A4E0R2Q6"/>
<comment type="caution">
    <text evidence="2">The sequence shown here is derived from an EMBL/GenBank/DDBJ whole genome shotgun (WGS) entry which is preliminary data.</text>
</comment>
<feature type="compositionally biased region" description="Basic and acidic residues" evidence="1">
    <location>
        <begin position="27"/>
        <end position="40"/>
    </location>
</feature>
<sequence>MELTVLLKKQKAISRLSNSGKMSRVSDTTERFSRVTRQETTEFPQGPVSSPVERALTEIIHNFREQNEQSVASICALRGIRTVDLLYAIDKCLEENVNKRKHFQLSELTQESQWHMWVPNTDTPRNLSDPRMKL</sequence>
<evidence type="ECO:0000313" key="3">
    <source>
        <dbReference type="Proteomes" id="UP000230066"/>
    </source>
</evidence>
<feature type="region of interest" description="Disordered" evidence="1">
    <location>
        <begin position="18"/>
        <end position="50"/>
    </location>
</feature>
<gene>
    <name evidence="2" type="ORF">D915_007321</name>
</gene>
<reference evidence="2" key="1">
    <citation type="submission" date="2019-03" db="EMBL/GenBank/DDBJ databases">
        <title>Improved annotation for the trematode Fasciola hepatica.</title>
        <authorList>
            <person name="Choi Y.-J."/>
            <person name="Martin J."/>
            <person name="Mitreva M."/>
        </authorList>
    </citation>
    <scope>NUCLEOTIDE SEQUENCE [LARGE SCALE GENOMIC DNA]</scope>
</reference>
<proteinExistence type="predicted"/>